<keyword evidence="2" id="KW-1185">Reference proteome</keyword>
<organism evidence="1 2">
    <name type="scientific">Erysipelothrix larvae</name>
    <dbReference type="NCBI Taxonomy" id="1514105"/>
    <lineage>
        <taxon>Bacteria</taxon>
        <taxon>Bacillati</taxon>
        <taxon>Bacillota</taxon>
        <taxon>Erysipelotrichia</taxon>
        <taxon>Erysipelotrichales</taxon>
        <taxon>Erysipelotrichaceae</taxon>
        <taxon>Erysipelothrix</taxon>
    </lineage>
</organism>
<gene>
    <name evidence="1" type="ORF">AOC36_09605</name>
</gene>
<dbReference type="AlphaFoldDB" id="A0A109UHG0"/>
<accession>A0A109UHG0</accession>
<dbReference type="OrthoDB" id="568465at2"/>
<dbReference type="RefSeq" id="WP_067633721.1">
    <property type="nucleotide sequence ID" value="NZ_CP013213.1"/>
</dbReference>
<dbReference type="Proteomes" id="UP000063781">
    <property type="component" value="Chromosome"/>
</dbReference>
<dbReference type="STRING" id="1514105.AOC36_09605"/>
<dbReference type="EMBL" id="CP013213">
    <property type="protein sequence ID" value="AMC94228.1"/>
    <property type="molecule type" value="Genomic_DNA"/>
</dbReference>
<protein>
    <submittedName>
        <fullName evidence="1">Uncharacterized protein</fullName>
    </submittedName>
</protein>
<proteinExistence type="predicted"/>
<name>A0A109UHG0_9FIRM</name>
<dbReference type="KEGG" id="erl:AOC36_09605"/>
<sequence length="85" mass="10145">MMIIVEVRRNGQNSWLHNLPSLKALQVNTQTERMELLDKLHQNKYGIGLREYMRSLPVSPLTARERRGERETKYKKIELEVKDHE</sequence>
<evidence type="ECO:0000313" key="2">
    <source>
        <dbReference type="Proteomes" id="UP000063781"/>
    </source>
</evidence>
<reference evidence="1 2" key="1">
    <citation type="submission" date="2015-10" db="EMBL/GenBank/DDBJ databases">
        <title>Erysipelothrix larvae sp. LV19 isolated from the larval gut of the rhinoceros beetle, Trypoxylus dichotomus.</title>
        <authorList>
            <person name="Lim S."/>
            <person name="Kim B.-C."/>
        </authorList>
    </citation>
    <scope>NUCLEOTIDE SEQUENCE [LARGE SCALE GENOMIC DNA]</scope>
    <source>
        <strain evidence="1 2">LV19</strain>
    </source>
</reference>
<evidence type="ECO:0000313" key="1">
    <source>
        <dbReference type="EMBL" id="AMC94228.1"/>
    </source>
</evidence>